<protein>
    <submittedName>
        <fullName evidence="1">Uncharacterized protein</fullName>
    </submittedName>
</protein>
<evidence type="ECO:0000313" key="1">
    <source>
        <dbReference type="EMBL" id="ECW0150039.1"/>
    </source>
</evidence>
<name>A0A3U1AHF7_SALET</name>
<gene>
    <name evidence="1" type="ORF">F3E81_22245</name>
</gene>
<organism evidence="1">
    <name type="scientific">Salmonella enterica I</name>
    <dbReference type="NCBI Taxonomy" id="59201"/>
    <lineage>
        <taxon>Bacteria</taxon>
        <taxon>Pseudomonadati</taxon>
        <taxon>Pseudomonadota</taxon>
        <taxon>Gammaproteobacteria</taxon>
        <taxon>Enterobacterales</taxon>
        <taxon>Enterobacteriaceae</taxon>
        <taxon>Salmonella</taxon>
    </lineage>
</organism>
<reference evidence="1" key="1">
    <citation type="submission" date="2019-09" db="EMBL/GenBank/DDBJ databases">
        <authorList>
            <person name="Ashton P.M."/>
            <person name="Dallman T."/>
            <person name="Nair S."/>
            <person name="De Pinna E."/>
            <person name="Peters T."/>
            <person name="Grant K."/>
        </authorList>
    </citation>
    <scope>NUCLEOTIDE SEQUENCE</scope>
    <source>
        <strain evidence="1">802752</strain>
    </source>
</reference>
<dbReference type="AlphaFoldDB" id="A0A3U1AHF7"/>
<sequence length="152" mass="17165">MKTGIKIELPSIKLQRMEIFKRGIEQSILALQSNAAAAPYPEAKAVDYSTLDERYFLTVEQGWIAPPHSLVNAWFEQFKSTFPEYGSDSSLAVLLGIHSNGASRRIREYRNGEKPIPYGIWRKFLVITGRVPQEIIPVFGVFDTEGNDICSE</sequence>
<proteinExistence type="predicted"/>
<accession>A0A3U1AHF7</accession>
<dbReference type="EMBL" id="AAKUZB010000025">
    <property type="protein sequence ID" value="ECW0150039.1"/>
    <property type="molecule type" value="Genomic_DNA"/>
</dbReference>
<comment type="caution">
    <text evidence="1">The sequence shown here is derived from an EMBL/GenBank/DDBJ whole genome shotgun (WGS) entry which is preliminary data.</text>
</comment>